<dbReference type="EMBL" id="CAMXCT010006501">
    <property type="protein sequence ID" value="CAI4014811.1"/>
    <property type="molecule type" value="Genomic_DNA"/>
</dbReference>
<reference evidence="1" key="1">
    <citation type="submission" date="2022-10" db="EMBL/GenBank/DDBJ databases">
        <authorList>
            <person name="Chen Y."/>
            <person name="Dougan E. K."/>
            <person name="Chan C."/>
            <person name="Rhodes N."/>
            <person name="Thang M."/>
        </authorList>
    </citation>
    <scope>NUCLEOTIDE SEQUENCE</scope>
</reference>
<dbReference type="EMBL" id="CAMXCT020006501">
    <property type="protein sequence ID" value="CAL1168186.1"/>
    <property type="molecule type" value="Genomic_DNA"/>
</dbReference>
<protein>
    <submittedName>
        <fullName evidence="2">Ryanodine receptor 1</fullName>
    </submittedName>
</protein>
<dbReference type="AlphaFoldDB" id="A0A9P1DRA3"/>
<dbReference type="OrthoDB" id="443680at2759"/>
<dbReference type="EMBL" id="CAMXCT030006501">
    <property type="protein sequence ID" value="CAL4802123.1"/>
    <property type="molecule type" value="Genomic_DNA"/>
</dbReference>
<evidence type="ECO:0000313" key="1">
    <source>
        <dbReference type="EMBL" id="CAI4014811.1"/>
    </source>
</evidence>
<organism evidence="1">
    <name type="scientific">Cladocopium goreaui</name>
    <dbReference type="NCBI Taxonomy" id="2562237"/>
    <lineage>
        <taxon>Eukaryota</taxon>
        <taxon>Sar</taxon>
        <taxon>Alveolata</taxon>
        <taxon>Dinophyceae</taxon>
        <taxon>Suessiales</taxon>
        <taxon>Symbiodiniaceae</taxon>
        <taxon>Cladocopium</taxon>
    </lineage>
</organism>
<gene>
    <name evidence="1" type="ORF">C1SCF055_LOCUS39681</name>
</gene>
<keyword evidence="2" id="KW-0675">Receptor</keyword>
<name>A0A9P1DRA3_9DINO</name>
<evidence type="ECO:0000313" key="3">
    <source>
        <dbReference type="Proteomes" id="UP001152797"/>
    </source>
</evidence>
<sequence length="407" mass="45632">MAPFEASWSSEELAKNLCDLLVKKGQLKEKPAFIRTDREAKIAQIFEAIGLNGAKMETFDNPGPLTKICMGDVMSIARNGASKGKKKEMVLETAETAETAETVETVETVETAQKVKETKAVAPDASDELIRNFGYVPRWCLRDDLTTEAEMKTAVRSSSKELDKQNALFEFMQTSVAKPDELLLDGRLPYKLMKIDGTGQDWGTQSFISKPEWAYKQLAKGQTCTFDPNEMKGRFKSSGTFEREQTKTQKSMKPKIECGALLKAPINYGSIDMFGLIEAEDTGKWQLLMFQETVGQKHGEAQWNDIKSIVGACQQIAEEKKKELECLLIYLVPKDSYAHFKCPECKALKDNHISISKGRFNIEMPHELTGLKTWEEALKKPWDKLRSACSNSVCGKRQLQPAVGMLT</sequence>
<dbReference type="Proteomes" id="UP001152797">
    <property type="component" value="Unassembled WGS sequence"/>
</dbReference>
<proteinExistence type="predicted"/>
<accession>A0A9P1DRA3</accession>
<keyword evidence="3" id="KW-1185">Reference proteome</keyword>
<comment type="caution">
    <text evidence="1">The sequence shown here is derived from an EMBL/GenBank/DDBJ whole genome shotgun (WGS) entry which is preliminary data.</text>
</comment>
<reference evidence="2 3" key="2">
    <citation type="submission" date="2024-05" db="EMBL/GenBank/DDBJ databases">
        <authorList>
            <person name="Chen Y."/>
            <person name="Shah S."/>
            <person name="Dougan E. K."/>
            <person name="Thang M."/>
            <person name="Chan C."/>
        </authorList>
    </citation>
    <scope>NUCLEOTIDE SEQUENCE [LARGE SCALE GENOMIC DNA]</scope>
</reference>
<evidence type="ECO:0000313" key="2">
    <source>
        <dbReference type="EMBL" id="CAL4802123.1"/>
    </source>
</evidence>